<dbReference type="AlphaFoldDB" id="A0A3Q0RAU8"/>
<dbReference type="GO" id="GO:0008270">
    <property type="term" value="F:zinc ion binding"/>
    <property type="evidence" value="ECO:0007669"/>
    <property type="project" value="UniProtKB-KW"/>
</dbReference>
<reference evidence="4" key="1">
    <citation type="submission" date="2025-08" db="UniProtKB">
        <authorList>
            <consortium name="Ensembl"/>
        </authorList>
    </citation>
    <scope>IDENTIFICATION</scope>
</reference>
<dbReference type="Gene3D" id="3.30.160.60">
    <property type="entry name" value="Classic Zinc Finger"/>
    <property type="match status" value="1"/>
</dbReference>
<evidence type="ECO:0000256" key="1">
    <source>
        <dbReference type="PROSITE-ProRule" id="PRU00042"/>
    </source>
</evidence>
<dbReference type="Proteomes" id="UP000261340">
    <property type="component" value="Unplaced"/>
</dbReference>
<accession>A0A3Q0RAU8</accession>
<reference evidence="4" key="2">
    <citation type="submission" date="2025-09" db="UniProtKB">
        <authorList>
            <consortium name="Ensembl"/>
        </authorList>
    </citation>
    <scope>IDENTIFICATION</scope>
</reference>
<evidence type="ECO:0000313" key="5">
    <source>
        <dbReference type="Proteomes" id="UP000261340"/>
    </source>
</evidence>
<protein>
    <recommendedName>
        <fullName evidence="3">C2H2-type domain-containing protein</fullName>
    </recommendedName>
</protein>
<evidence type="ECO:0000259" key="3">
    <source>
        <dbReference type="PROSITE" id="PS50157"/>
    </source>
</evidence>
<dbReference type="InterPro" id="IPR036236">
    <property type="entry name" value="Znf_C2H2_sf"/>
</dbReference>
<feature type="compositionally biased region" description="Basic and acidic residues" evidence="2">
    <location>
        <begin position="11"/>
        <end position="20"/>
    </location>
</feature>
<keyword evidence="1" id="KW-0479">Metal-binding</keyword>
<proteinExistence type="predicted"/>
<feature type="region of interest" description="Disordered" evidence="2">
    <location>
        <begin position="1"/>
        <end position="20"/>
    </location>
</feature>
<keyword evidence="1" id="KW-0862">Zinc</keyword>
<dbReference type="PROSITE" id="PS50157">
    <property type="entry name" value="ZINC_FINGER_C2H2_2"/>
    <property type="match status" value="1"/>
</dbReference>
<dbReference type="Ensembl" id="ENSACIT00000007943.1">
    <property type="protein sequence ID" value="ENSACIP00000007716.1"/>
    <property type="gene ID" value="ENSACIG00000006047.1"/>
</dbReference>
<feature type="domain" description="C2H2-type" evidence="3">
    <location>
        <begin position="7"/>
        <end position="25"/>
    </location>
</feature>
<evidence type="ECO:0000313" key="4">
    <source>
        <dbReference type="Ensembl" id="ENSACIP00000007716.1"/>
    </source>
</evidence>
<keyword evidence="1" id="KW-0863">Zinc-finger</keyword>
<name>A0A3Q0RAU8_AMPCI</name>
<evidence type="ECO:0000256" key="2">
    <source>
        <dbReference type="SAM" id="MobiDB-lite"/>
    </source>
</evidence>
<dbReference type="SUPFAM" id="SSF57667">
    <property type="entry name" value="beta-beta-alpha zinc fingers"/>
    <property type="match status" value="1"/>
</dbReference>
<dbReference type="InterPro" id="IPR013087">
    <property type="entry name" value="Znf_C2H2_type"/>
</dbReference>
<sequence length="50" mass="5928">MQKTSRFTHSRSLERHHLVHTGERPHRCQHCGCDLFIMMNTLFIFTSLSV</sequence>
<keyword evidence="5" id="KW-1185">Reference proteome</keyword>
<organism evidence="4 5">
    <name type="scientific">Amphilophus citrinellus</name>
    <name type="common">Midas cichlid</name>
    <name type="synonym">Cichlasoma citrinellum</name>
    <dbReference type="NCBI Taxonomy" id="61819"/>
    <lineage>
        <taxon>Eukaryota</taxon>
        <taxon>Metazoa</taxon>
        <taxon>Chordata</taxon>
        <taxon>Craniata</taxon>
        <taxon>Vertebrata</taxon>
        <taxon>Euteleostomi</taxon>
        <taxon>Actinopterygii</taxon>
        <taxon>Neopterygii</taxon>
        <taxon>Teleostei</taxon>
        <taxon>Neoteleostei</taxon>
        <taxon>Acanthomorphata</taxon>
        <taxon>Ovalentaria</taxon>
        <taxon>Cichlomorphae</taxon>
        <taxon>Cichliformes</taxon>
        <taxon>Cichlidae</taxon>
        <taxon>New World cichlids</taxon>
        <taxon>Cichlasomatinae</taxon>
        <taxon>Heroini</taxon>
        <taxon>Amphilophus</taxon>
    </lineage>
</organism>